<dbReference type="InterPro" id="IPR011032">
    <property type="entry name" value="GroES-like_sf"/>
</dbReference>
<dbReference type="InterPro" id="IPR013154">
    <property type="entry name" value="ADH-like_N"/>
</dbReference>
<dbReference type="Proteomes" id="UP000183794">
    <property type="component" value="Unassembled WGS sequence"/>
</dbReference>
<dbReference type="KEGG" id="mvs:MVIS_2734"/>
<dbReference type="Gene3D" id="3.90.180.10">
    <property type="entry name" value="Medium-chain alcohol dehydrogenases, catalytic domain"/>
    <property type="match status" value="1"/>
</dbReference>
<dbReference type="HOGENOM" id="CLU_026673_3_3_6"/>
<dbReference type="EMBL" id="FPLD01000121">
    <property type="protein sequence ID" value="SGZ15219.1"/>
    <property type="molecule type" value="Genomic_DNA"/>
</dbReference>
<dbReference type="InterPro" id="IPR036291">
    <property type="entry name" value="NAD(P)-bd_dom_sf"/>
</dbReference>
<dbReference type="PATRIC" id="fig|80854.5.peg.2905"/>
<sequence length="307" mass="33352">MKGLVVNNENNIELKNSLLEPIAEQGEILIQIKSASVNPFDLESAKGTYDGYFAEYGFDKEVKTGLEFSGVVISDGEKFSHGDNVFGYVHMLTGWKTHAEYIAIDENYVALMPGELSYSQAAAIPLGALTTLVALQDLGHLKAGMKLLINGASGGLGIQAIQIGKILGAHVSAIAGSKQEAFLLSYGADQVYDYNQTKIGDIADAFDVILDLTNVQKLEHMKPLLTPTGIFIPGEPDDENGGLLEDPQVAYLMVAHGDVTKLTRIANWVSERKLKAVIDSEFSFADYQQAIARAQVKGRRGRIIMSW</sequence>
<dbReference type="InterPro" id="IPR002364">
    <property type="entry name" value="Quin_OxRdtase/zeta-crystal_CS"/>
</dbReference>
<dbReference type="PANTHER" id="PTHR44013:SF1">
    <property type="entry name" value="ZINC-TYPE ALCOHOL DEHYDROGENASE-LIKE PROTEIN C16A3.02C"/>
    <property type="match status" value="1"/>
</dbReference>
<dbReference type="PANTHER" id="PTHR44013">
    <property type="entry name" value="ZINC-TYPE ALCOHOL DEHYDROGENASE-LIKE PROTEIN C16A3.02C"/>
    <property type="match status" value="1"/>
</dbReference>
<dbReference type="CDD" id="cd05289">
    <property type="entry name" value="MDR_like_2"/>
    <property type="match status" value="1"/>
</dbReference>
<evidence type="ECO:0000313" key="2">
    <source>
        <dbReference type="Proteomes" id="UP000183794"/>
    </source>
</evidence>
<proteinExistence type="predicted"/>
<dbReference type="Pfam" id="PF13602">
    <property type="entry name" value="ADH_zinc_N_2"/>
    <property type="match status" value="1"/>
</dbReference>
<dbReference type="SUPFAM" id="SSF51735">
    <property type="entry name" value="NAD(P)-binding Rossmann-fold domains"/>
    <property type="match status" value="1"/>
</dbReference>
<dbReference type="AlphaFoldDB" id="A0A090K9Z7"/>
<dbReference type="PROSITE" id="PS01162">
    <property type="entry name" value="QOR_ZETA_CRYSTAL"/>
    <property type="match status" value="1"/>
</dbReference>
<dbReference type="RefSeq" id="WP_045110857.1">
    <property type="nucleotide sequence ID" value="NZ_CAWRBC010000002.1"/>
</dbReference>
<dbReference type="InterPro" id="IPR052733">
    <property type="entry name" value="Chloroplast_QOR"/>
</dbReference>
<gene>
    <name evidence="1" type="ORF">NVI5450_4142</name>
</gene>
<dbReference type="SUPFAM" id="SSF50129">
    <property type="entry name" value="GroES-like"/>
    <property type="match status" value="1"/>
</dbReference>
<organism evidence="1 2">
    <name type="scientific">Moritella viscosa</name>
    <dbReference type="NCBI Taxonomy" id="80854"/>
    <lineage>
        <taxon>Bacteria</taxon>
        <taxon>Pseudomonadati</taxon>
        <taxon>Pseudomonadota</taxon>
        <taxon>Gammaproteobacteria</taxon>
        <taxon>Alteromonadales</taxon>
        <taxon>Moritellaceae</taxon>
        <taxon>Moritella</taxon>
    </lineage>
</organism>
<dbReference type="GO" id="GO:0008270">
    <property type="term" value="F:zinc ion binding"/>
    <property type="evidence" value="ECO:0007669"/>
    <property type="project" value="InterPro"/>
</dbReference>
<accession>A0A090K9Z7</accession>
<reference evidence="1 2" key="1">
    <citation type="submission" date="2016-11" db="EMBL/GenBank/DDBJ databases">
        <authorList>
            <person name="Jaros S."/>
            <person name="Januszkiewicz K."/>
            <person name="Wedrychowicz H."/>
        </authorList>
    </citation>
    <scope>NUCLEOTIDE SEQUENCE [LARGE SCALE GENOMIC DNA]</scope>
    <source>
        <strain evidence="1">NVI 5450</strain>
    </source>
</reference>
<name>A0A090K9Z7_9GAMM</name>
<dbReference type="GO" id="GO:0016491">
    <property type="term" value="F:oxidoreductase activity"/>
    <property type="evidence" value="ECO:0007669"/>
    <property type="project" value="InterPro"/>
</dbReference>
<dbReference type="InterPro" id="IPR020843">
    <property type="entry name" value="ER"/>
</dbReference>
<dbReference type="Pfam" id="PF08240">
    <property type="entry name" value="ADH_N"/>
    <property type="match status" value="1"/>
</dbReference>
<dbReference type="Gene3D" id="3.40.50.720">
    <property type="entry name" value="NAD(P)-binding Rossmann-like Domain"/>
    <property type="match status" value="1"/>
</dbReference>
<dbReference type="OrthoDB" id="4190732at2"/>
<dbReference type="SMART" id="SM00829">
    <property type="entry name" value="PKS_ER"/>
    <property type="match status" value="1"/>
</dbReference>
<dbReference type="STRING" id="80854.MVIS_2734"/>
<protein>
    <submittedName>
        <fullName evidence="1">Oxidoreductase, zinc-binding, putative</fullName>
    </submittedName>
</protein>
<evidence type="ECO:0000313" key="1">
    <source>
        <dbReference type="EMBL" id="SGZ15219.1"/>
    </source>
</evidence>